<evidence type="ECO:0008006" key="3">
    <source>
        <dbReference type="Google" id="ProtNLM"/>
    </source>
</evidence>
<name>A0AB34K4G5_PRYPA</name>
<protein>
    <recommendedName>
        <fullName evidence="3">Exostosin GT47 domain-containing protein</fullName>
    </recommendedName>
</protein>
<keyword evidence="2" id="KW-1185">Reference proteome</keyword>
<dbReference type="Proteomes" id="UP001515480">
    <property type="component" value="Unassembled WGS sequence"/>
</dbReference>
<dbReference type="AlphaFoldDB" id="A0AB34K4G5"/>
<sequence length="479" mass="52888">MLEAQGRPIPSADVAPCRVYLHEPAAAASYSIPPRYTPKAWRYNKYSQELWLREALRATHPWRVSSPAEADLIVVGTDFSMLCEAHKLTAARYLWQIVLNDTLLCNGTRKGRQLVESQGDAHCASAMAPKLLPLTSVECGLPWRGWANGWAPPSKPPRDFLFLLDHHALKLDPRRMIVSPAVVARPAWLLEPAAPPLVAWSSRPLLFFAGHIPKLFVSRSRYRIWEQLVGVPNVTSLSSTLPCTVGAFEVCAAQHAWTERVHETFCEANGWQCRSRDPGPPCGVKNKEALRHKCKAYRRLNWTAIVPAIRHGRTLLAREEYFRVAQAHRFCLVAPGDFISTPKVSEFALVGATGGCIPVIVVPDKVDLEHGARAMLPLSGSLEYCDLAFLVPLSVATASMHTVLSHLSRVTPNEAARKHEALRRARDAFAWRDSSSGPSAVDHILSAACAAARELRGGLPSDNLARKAASLRRRDCVLS</sequence>
<reference evidence="1 2" key="1">
    <citation type="journal article" date="2024" name="Science">
        <title>Giant polyketide synthase enzymes in the biosynthesis of giant marine polyether toxins.</title>
        <authorList>
            <person name="Fallon T.R."/>
            <person name="Shende V.V."/>
            <person name="Wierzbicki I.H."/>
            <person name="Pendleton A.L."/>
            <person name="Watervoot N.F."/>
            <person name="Auber R.P."/>
            <person name="Gonzalez D.J."/>
            <person name="Wisecaver J.H."/>
            <person name="Moore B.S."/>
        </authorList>
    </citation>
    <scope>NUCLEOTIDE SEQUENCE [LARGE SCALE GENOMIC DNA]</scope>
    <source>
        <strain evidence="1 2">12B1</strain>
    </source>
</reference>
<organism evidence="1 2">
    <name type="scientific">Prymnesium parvum</name>
    <name type="common">Toxic golden alga</name>
    <dbReference type="NCBI Taxonomy" id="97485"/>
    <lineage>
        <taxon>Eukaryota</taxon>
        <taxon>Haptista</taxon>
        <taxon>Haptophyta</taxon>
        <taxon>Prymnesiophyceae</taxon>
        <taxon>Prymnesiales</taxon>
        <taxon>Prymnesiaceae</taxon>
        <taxon>Prymnesium</taxon>
    </lineage>
</organism>
<evidence type="ECO:0000313" key="1">
    <source>
        <dbReference type="EMBL" id="KAL1529140.1"/>
    </source>
</evidence>
<comment type="caution">
    <text evidence="1">The sequence shown here is derived from an EMBL/GenBank/DDBJ whole genome shotgun (WGS) entry which is preliminary data.</text>
</comment>
<accession>A0AB34K4G5</accession>
<gene>
    <name evidence="1" type="ORF">AB1Y20_000100</name>
</gene>
<proteinExistence type="predicted"/>
<dbReference type="EMBL" id="JBGBPQ010000001">
    <property type="protein sequence ID" value="KAL1529140.1"/>
    <property type="molecule type" value="Genomic_DNA"/>
</dbReference>
<evidence type="ECO:0000313" key="2">
    <source>
        <dbReference type="Proteomes" id="UP001515480"/>
    </source>
</evidence>